<evidence type="ECO:0000256" key="3">
    <source>
        <dbReference type="ARBA" id="ARBA00022679"/>
    </source>
</evidence>
<dbReference type="SUPFAM" id="SSF55785">
    <property type="entry name" value="PYP-like sensor domain (PAS domain)"/>
    <property type="match status" value="1"/>
</dbReference>
<dbReference type="AlphaFoldDB" id="A0A9D7QKU2"/>
<evidence type="ECO:0000256" key="4">
    <source>
        <dbReference type="ARBA" id="ARBA00022777"/>
    </source>
</evidence>
<feature type="chain" id="PRO_5039700454" description="histidine kinase" evidence="7">
    <location>
        <begin position="33"/>
        <end position="622"/>
    </location>
</feature>
<protein>
    <recommendedName>
        <fullName evidence="2">histidine kinase</fullName>
        <ecNumber evidence="2">2.7.13.3</ecNumber>
    </recommendedName>
</protein>
<dbReference type="InterPro" id="IPR000014">
    <property type="entry name" value="PAS"/>
</dbReference>
<evidence type="ECO:0000256" key="6">
    <source>
        <dbReference type="SAM" id="Phobius"/>
    </source>
</evidence>
<dbReference type="EMBL" id="JADKBR010000015">
    <property type="protein sequence ID" value="MBK8890792.1"/>
    <property type="molecule type" value="Genomic_DNA"/>
</dbReference>
<evidence type="ECO:0000256" key="1">
    <source>
        <dbReference type="ARBA" id="ARBA00000085"/>
    </source>
</evidence>
<evidence type="ECO:0000256" key="7">
    <source>
        <dbReference type="SAM" id="SignalP"/>
    </source>
</evidence>
<keyword evidence="6" id="KW-0812">Transmembrane</keyword>
<dbReference type="SMART" id="SM00388">
    <property type="entry name" value="HisKA"/>
    <property type="match status" value="1"/>
</dbReference>
<keyword evidence="4" id="KW-0418">Kinase</keyword>
<dbReference type="Pfam" id="PF00497">
    <property type="entry name" value="SBP_bac_3"/>
    <property type="match status" value="1"/>
</dbReference>
<dbReference type="Gene3D" id="1.10.287.130">
    <property type="match status" value="1"/>
</dbReference>
<comment type="catalytic activity">
    <reaction evidence="1">
        <text>ATP + protein L-histidine = ADP + protein N-phospho-L-histidine.</text>
        <dbReference type="EC" id="2.7.13.3"/>
    </reaction>
</comment>
<dbReference type="Gene3D" id="3.30.450.20">
    <property type="entry name" value="PAS domain"/>
    <property type="match status" value="1"/>
</dbReference>
<name>A0A9D7QKU2_9RHOO</name>
<evidence type="ECO:0000256" key="5">
    <source>
        <dbReference type="ARBA" id="ARBA00023012"/>
    </source>
</evidence>
<dbReference type="Gene3D" id="3.30.565.10">
    <property type="entry name" value="Histidine kinase-like ATPase, C-terminal domain"/>
    <property type="match status" value="1"/>
</dbReference>
<proteinExistence type="predicted"/>
<dbReference type="PANTHER" id="PTHR43711:SF26">
    <property type="entry name" value="SENSOR HISTIDINE KINASE RCSC"/>
    <property type="match status" value="1"/>
</dbReference>
<dbReference type="SUPFAM" id="SSF55874">
    <property type="entry name" value="ATPase domain of HSP90 chaperone/DNA topoisomerase II/histidine kinase"/>
    <property type="match status" value="1"/>
</dbReference>
<feature type="domain" description="PAS" evidence="9">
    <location>
        <begin position="319"/>
        <end position="389"/>
    </location>
</feature>
<keyword evidence="7" id="KW-0732">Signal</keyword>
<dbReference type="InterPro" id="IPR035965">
    <property type="entry name" value="PAS-like_dom_sf"/>
</dbReference>
<gene>
    <name evidence="11" type="ORF">IPN75_10580</name>
</gene>
<dbReference type="SMART" id="SM00062">
    <property type="entry name" value="PBPb"/>
    <property type="match status" value="1"/>
</dbReference>
<dbReference type="InterPro" id="IPR005467">
    <property type="entry name" value="His_kinase_dom"/>
</dbReference>
<evidence type="ECO:0000313" key="12">
    <source>
        <dbReference type="Proteomes" id="UP000808146"/>
    </source>
</evidence>
<dbReference type="InterPro" id="IPR001638">
    <property type="entry name" value="Solute-binding_3/MltF_N"/>
</dbReference>
<feature type="domain" description="Histidine kinase" evidence="8">
    <location>
        <begin position="479"/>
        <end position="622"/>
    </location>
</feature>
<keyword evidence="6" id="KW-1133">Transmembrane helix</keyword>
<sequence>MSVCESGLWRKLRRMMAWLWCLFLGLSLSAHAQQATPGRITVVVDDNYPPYMFRDHAGRLQGLRKDVWDLWAARTGIQVNLVGMDWAKAQAQILSGQADVIDTLFETPQRKATYDFGPAYSDIEVPIFFHESIAGIANAESLKGFTIGVKEGDACVDYLVSQGLQSFRKYPSYEAVIDAAAVGEVRVFCEDKPPATYFLVLKQLEHQFRSSPPLFIGQFHWAVRKGDVLTHKLVQDGFARISSAEMREVRDRWLGSAVEVAGVPAYLRYGAYTLLGIGAVALLLGMWNIALRRRVALRTSELSVSLRQLTQAKHDAEQTLAQLHATLEAIPDLMFELDLDGRYVDVRASRAELLVMPPAQLLGRRVQEVMPVEAADGVMQALHEAAEHGAAFNTQISLDLPSGPRWFELSVARKRMSGGQRDHFIVLSRDVTDRKLVEQALARHGDELEKIVHERSRQLVEARDASESASQAKSEFLSRMSHELRTPMNAILGFAQLIDMDATGSPRSRAHVQEILRAGKHLLHLINDVLDLEQVESGRVTLLPEQLEVSALCAEAVALVQPLADQQEITLSMGSMNDLALMADGTRVKQVVLNLLSNAIKYNRRGGHVWLEAQPEGDKLDG</sequence>
<dbReference type="Proteomes" id="UP000808146">
    <property type="component" value="Unassembled WGS sequence"/>
</dbReference>
<dbReference type="SUPFAM" id="SSF47384">
    <property type="entry name" value="Homodimeric domain of signal transducing histidine kinase"/>
    <property type="match status" value="1"/>
</dbReference>
<evidence type="ECO:0000259" key="10">
    <source>
        <dbReference type="PROSITE" id="PS50113"/>
    </source>
</evidence>
<dbReference type="PANTHER" id="PTHR43711">
    <property type="entry name" value="TWO-COMPONENT HISTIDINE KINASE"/>
    <property type="match status" value="1"/>
</dbReference>
<dbReference type="InterPro" id="IPR003661">
    <property type="entry name" value="HisK_dim/P_dom"/>
</dbReference>
<comment type="caution">
    <text evidence="11">The sequence shown here is derived from an EMBL/GenBank/DDBJ whole genome shotgun (WGS) entry which is preliminary data.</text>
</comment>
<feature type="domain" description="PAC" evidence="10">
    <location>
        <begin position="390"/>
        <end position="443"/>
    </location>
</feature>
<dbReference type="SMART" id="SM00091">
    <property type="entry name" value="PAS"/>
    <property type="match status" value="1"/>
</dbReference>
<dbReference type="CDD" id="cd00130">
    <property type="entry name" value="PAS"/>
    <property type="match status" value="1"/>
</dbReference>
<dbReference type="InterPro" id="IPR050736">
    <property type="entry name" value="Sensor_HK_Regulatory"/>
</dbReference>
<dbReference type="InterPro" id="IPR036890">
    <property type="entry name" value="HATPase_C_sf"/>
</dbReference>
<keyword evidence="5" id="KW-0902">Two-component regulatory system</keyword>
<keyword evidence="6" id="KW-0472">Membrane</keyword>
<organism evidence="11 12">
    <name type="scientific">Candidatus Dechloromonas phosphorivorans</name>
    <dbReference type="NCBI Taxonomy" id="2899244"/>
    <lineage>
        <taxon>Bacteria</taxon>
        <taxon>Pseudomonadati</taxon>
        <taxon>Pseudomonadota</taxon>
        <taxon>Betaproteobacteria</taxon>
        <taxon>Rhodocyclales</taxon>
        <taxon>Azonexaceae</taxon>
        <taxon>Dechloromonas</taxon>
    </lineage>
</organism>
<dbReference type="PROSITE" id="PS50112">
    <property type="entry name" value="PAS"/>
    <property type="match status" value="1"/>
</dbReference>
<dbReference type="EC" id="2.7.13.3" evidence="2"/>
<evidence type="ECO:0000256" key="2">
    <source>
        <dbReference type="ARBA" id="ARBA00012438"/>
    </source>
</evidence>
<dbReference type="NCBIfam" id="TIGR00229">
    <property type="entry name" value="sensory_box"/>
    <property type="match status" value="1"/>
</dbReference>
<accession>A0A9D7QKU2</accession>
<dbReference type="InterPro" id="IPR036097">
    <property type="entry name" value="HisK_dim/P_sf"/>
</dbReference>
<dbReference type="CDD" id="cd00082">
    <property type="entry name" value="HisKA"/>
    <property type="match status" value="1"/>
</dbReference>
<dbReference type="Gene3D" id="3.40.190.10">
    <property type="entry name" value="Periplasmic binding protein-like II"/>
    <property type="match status" value="2"/>
</dbReference>
<evidence type="ECO:0000313" key="11">
    <source>
        <dbReference type="EMBL" id="MBK8890792.1"/>
    </source>
</evidence>
<dbReference type="GO" id="GO:0000155">
    <property type="term" value="F:phosphorelay sensor kinase activity"/>
    <property type="evidence" value="ECO:0007669"/>
    <property type="project" value="InterPro"/>
</dbReference>
<dbReference type="CDD" id="cd13706">
    <property type="entry name" value="PBP2_HisK_like_1"/>
    <property type="match status" value="1"/>
</dbReference>
<dbReference type="PROSITE" id="PS50109">
    <property type="entry name" value="HIS_KIN"/>
    <property type="match status" value="1"/>
</dbReference>
<dbReference type="Pfam" id="PF08448">
    <property type="entry name" value="PAS_4"/>
    <property type="match status" value="1"/>
</dbReference>
<dbReference type="Pfam" id="PF00512">
    <property type="entry name" value="HisKA"/>
    <property type="match status" value="1"/>
</dbReference>
<feature type="signal peptide" evidence="7">
    <location>
        <begin position="1"/>
        <end position="32"/>
    </location>
</feature>
<feature type="transmembrane region" description="Helical" evidence="6">
    <location>
        <begin position="269"/>
        <end position="290"/>
    </location>
</feature>
<dbReference type="PROSITE" id="PS50113">
    <property type="entry name" value="PAC"/>
    <property type="match status" value="1"/>
</dbReference>
<evidence type="ECO:0000259" key="8">
    <source>
        <dbReference type="PROSITE" id="PS50109"/>
    </source>
</evidence>
<dbReference type="SUPFAM" id="SSF53850">
    <property type="entry name" value="Periplasmic binding protein-like II"/>
    <property type="match status" value="1"/>
</dbReference>
<dbReference type="InterPro" id="IPR013656">
    <property type="entry name" value="PAS_4"/>
</dbReference>
<reference evidence="11" key="1">
    <citation type="submission" date="2020-10" db="EMBL/GenBank/DDBJ databases">
        <title>Connecting structure to function with the recovery of over 1000 high-quality activated sludge metagenome-assembled genomes encoding full-length rRNA genes using long-read sequencing.</title>
        <authorList>
            <person name="Singleton C.M."/>
            <person name="Petriglieri F."/>
            <person name="Kristensen J.M."/>
            <person name="Kirkegaard R.H."/>
            <person name="Michaelsen T.Y."/>
            <person name="Andersen M.H."/>
            <person name="Karst S.M."/>
            <person name="Dueholm M.S."/>
            <person name="Nielsen P.H."/>
            <person name="Albertsen M."/>
        </authorList>
    </citation>
    <scope>NUCLEOTIDE SEQUENCE</scope>
    <source>
        <strain evidence="11">OdNE_18-Q3-R46-58_BAT3C.305</strain>
    </source>
</reference>
<keyword evidence="3" id="KW-0808">Transferase</keyword>
<evidence type="ECO:0000259" key="9">
    <source>
        <dbReference type="PROSITE" id="PS50112"/>
    </source>
</evidence>
<dbReference type="InterPro" id="IPR000700">
    <property type="entry name" value="PAS-assoc_C"/>
</dbReference>